<dbReference type="InterPro" id="IPR025351">
    <property type="entry name" value="Pvc16_N"/>
</dbReference>
<keyword evidence="2" id="KW-0121">Carboxypeptidase</keyword>
<feature type="domain" description="Pvc16 N-terminal" evidence="1">
    <location>
        <begin position="9"/>
        <end position="189"/>
    </location>
</feature>
<dbReference type="Gene3D" id="2.60.40.1120">
    <property type="entry name" value="Carboxypeptidase-like, regulatory domain"/>
    <property type="match status" value="1"/>
</dbReference>
<name>A0A239C2Y4_9ACTN</name>
<gene>
    <name evidence="2" type="ORF">SAMN06264365_110251</name>
</gene>
<evidence type="ECO:0000313" key="2">
    <source>
        <dbReference type="EMBL" id="SNS13991.1"/>
    </source>
</evidence>
<accession>A0A239C2Y4</accession>
<dbReference type="AlphaFoldDB" id="A0A239C2Y4"/>
<dbReference type="GO" id="GO:0004180">
    <property type="term" value="F:carboxypeptidase activity"/>
    <property type="evidence" value="ECO:0007669"/>
    <property type="project" value="UniProtKB-KW"/>
</dbReference>
<keyword evidence="2" id="KW-0378">Hydrolase</keyword>
<protein>
    <submittedName>
        <fullName evidence="2">Carboxypeptidase regulatory-like domain-containing protein</fullName>
    </submittedName>
</protein>
<dbReference type="SUPFAM" id="SSF49478">
    <property type="entry name" value="Cna protein B-type domain"/>
    <property type="match status" value="1"/>
</dbReference>
<dbReference type="EMBL" id="FZNR01000010">
    <property type="protein sequence ID" value="SNS13991.1"/>
    <property type="molecule type" value="Genomic_DNA"/>
</dbReference>
<evidence type="ECO:0000259" key="1">
    <source>
        <dbReference type="Pfam" id="PF14065"/>
    </source>
</evidence>
<keyword evidence="3" id="KW-1185">Reference proteome</keyword>
<dbReference type="RefSeq" id="WP_089295781.1">
    <property type="nucleotide sequence ID" value="NZ_BOMU01000062.1"/>
</dbReference>
<keyword evidence="2" id="KW-0645">Protease</keyword>
<proteinExistence type="predicted"/>
<dbReference type="OrthoDB" id="5514409at2"/>
<evidence type="ECO:0000313" key="3">
    <source>
        <dbReference type="Proteomes" id="UP000198415"/>
    </source>
</evidence>
<organism evidence="2 3">
    <name type="scientific">Actinoplanes regularis</name>
    <dbReference type="NCBI Taxonomy" id="52697"/>
    <lineage>
        <taxon>Bacteria</taxon>
        <taxon>Bacillati</taxon>
        <taxon>Actinomycetota</taxon>
        <taxon>Actinomycetes</taxon>
        <taxon>Micromonosporales</taxon>
        <taxon>Micromonosporaceae</taxon>
        <taxon>Actinoplanes</taxon>
    </lineage>
</organism>
<reference evidence="2 3" key="1">
    <citation type="submission" date="2017-06" db="EMBL/GenBank/DDBJ databases">
        <authorList>
            <person name="Kim H.J."/>
            <person name="Triplett B.A."/>
        </authorList>
    </citation>
    <scope>NUCLEOTIDE SEQUENCE [LARGE SCALE GENOMIC DNA]</scope>
    <source>
        <strain evidence="2 3">DSM 43151</strain>
    </source>
</reference>
<dbReference type="Proteomes" id="UP000198415">
    <property type="component" value="Unassembled WGS sequence"/>
</dbReference>
<dbReference type="Pfam" id="PF13620">
    <property type="entry name" value="CarboxypepD_reg"/>
    <property type="match status" value="1"/>
</dbReference>
<dbReference type="Pfam" id="PF14065">
    <property type="entry name" value="Pvc16_N"/>
    <property type="match status" value="1"/>
</dbReference>
<sequence length="302" mass="32107">MIDRLDLVLRQVLLSGVPVPATQLSFQPPNQDWQQRVAGGVGLWLSCALVDLREDRHRRTTESRIEPDTLRRIRAPFRMRCHYLISAWNSAKDGTGTNGAQIDATGAEHALLGSAVSTLLDNAPLTPAEILVPVDLATLPESWREASFDTEVLPPEGFPKLAEFWGNQGRTAGWRPSVWLAVTVPVTPSPIQLGGIVTHIVTGLGTETFGETLIDLGGLVLDATGAHAAAPVPLMGALVTVTNPAGQLCARDISTADGHFVLSGLRPGDYRISARSASHAPLAPAPVTVPLAAPGPLELQFT</sequence>